<dbReference type="PANTHER" id="PTHR42781">
    <property type="entry name" value="SPERMIDINE/PUTRESCINE IMPORT ATP-BINDING PROTEIN POTA"/>
    <property type="match status" value="1"/>
</dbReference>
<sequence>MIKIENLTIKLPGFSLENFNLRVEPGGFSALLGPTGAGKTLVLEAVAGLCSISKGKIIINGRDVAGLGPEKRGVGIVYQDCALFPNLDVRENITFGLRYQPKGGQGGTDRFDWLVENLGIGHLLGRDVVSLSGGERQRVALARALLVEPSLLLLDEPISALDPNFRQEIRELLKRLHQKTKVTCLMVTHDFSDVLFLADRAAVMSRGKLEQKGSVDEVFNNPSSPFVARFVGMKNVFEAEFSEGCALVNGWRLNLNPAPKGLCGHVAIRPENIFLSLDKPDSCRENVITGRLADLVDLGPYWEARVSAGSEMMTTILSKSEPLRLGLKPGREVHLLVPYDAVHCF</sequence>
<dbReference type="GO" id="GO:0022857">
    <property type="term" value="F:transmembrane transporter activity"/>
    <property type="evidence" value="ECO:0007669"/>
    <property type="project" value="InterPro"/>
</dbReference>
<gene>
    <name evidence="5" type="ORF">X474_10945</name>
</gene>
<dbReference type="InterPro" id="IPR013611">
    <property type="entry name" value="Transp-assoc_OB_typ2"/>
</dbReference>
<organism evidence="5 6">
    <name type="scientific">Dethiosulfatarculus sandiegensis</name>
    <dbReference type="NCBI Taxonomy" id="1429043"/>
    <lineage>
        <taxon>Bacteria</taxon>
        <taxon>Pseudomonadati</taxon>
        <taxon>Thermodesulfobacteriota</taxon>
        <taxon>Desulfarculia</taxon>
        <taxon>Desulfarculales</taxon>
        <taxon>Desulfarculaceae</taxon>
        <taxon>Dethiosulfatarculus</taxon>
    </lineage>
</organism>
<evidence type="ECO:0000256" key="2">
    <source>
        <dbReference type="ARBA" id="ARBA00022741"/>
    </source>
</evidence>
<reference evidence="5 6" key="1">
    <citation type="submission" date="2013-11" db="EMBL/GenBank/DDBJ databases">
        <title>Metagenomic analysis of a methanogenic consortium involved in long chain n-alkane degradation.</title>
        <authorList>
            <person name="Davidova I.A."/>
            <person name="Callaghan A.V."/>
            <person name="Wawrik B."/>
            <person name="Pruitt S."/>
            <person name="Marks C."/>
            <person name="Duncan K.E."/>
            <person name="Suflita J.M."/>
        </authorList>
    </citation>
    <scope>NUCLEOTIDE SEQUENCE [LARGE SCALE GENOMIC DNA]</scope>
    <source>
        <strain evidence="5 6">SPR</strain>
    </source>
</reference>
<dbReference type="RefSeq" id="WP_044348582.1">
    <property type="nucleotide sequence ID" value="NZ_AZAC01000014.1"/>
</dbReference>
<dbReference type="GO" id="GO:0043190">
    <property type="term" value="C:ATP-binding cassette (ABC) transporter complex"/>
    <property type="evidence" value="ECO:0007669"/>
    <property type="project" value="InterPro"/>
</dbReference>
<dbReference type="SMART" id="SM00382">
    <property type="entry name" value="AAA"/>
    <property type="match status" value="1"/>
</dbReference>
<dbReference type="Pfam" id="PF00005">
    <property type="entry name" value="ABC_tran"/>
    <property type="match status" value="1"/>
</dbReference>
<dbReference type="InterPro" id="IPR017871">
    <property type="entry name" value="ABC_transporter-like_CS"/>
</dbReference>
<evidence type="ECO:0000259" key="4">
    <source>
        <dbReference type="PROSITE" id="PS50893"/>
    </source>
</evidence>
<dbReference type="InterPro" id="IPR003439">
    <property type="entry name" value="ABC_transporter-like_ATP-bd"/>
</dbReference>
<dbReference type="PROSITE" id="PS50893">
    <property type="entry name" value="ABC_TRANSPORTER_2"/>
    <property type="match status" value="1"/>
</dbReference>
<dbReference type="SUPFAM" id="SSF52540">
    <property type="entry name" value="P-loop containing nucleoside triphosphate hydrolases"/>
    <property type="match status" value="1"/>
</dbReference>
<dbReference type="PANTHER" id="PTHR42781:SF4">
    <property type="entry name" value="SPERMIDINE_PUTRESCINE IMPORT ATP-BINDING PROTEIN POTA"/>
    <property type="match status" value="1"/>
</dbReference>
<dbReference type="EMBL" id="AZAC01000014">
    <property type="protein sequence ID" value="KIX13573.1"/>
    <property type="molecule type" value="Genomic_DNA"/>
</dbReference>
<dbReference type="InterPro" id="IPR008995">
    <property type="entry name" value="Mo/tungstate-bd_C_term_dom"/>
</dbReference>
<dbReference type="Pfam" id="PF08402">
    <property type="entry name" value="TOBE_2"/>
    <property type="match status" value="1"/>
</dbReference>
<dbReference type="InterPro" id="IPR050093">
    <property type="entry name" value="ABC_SmlMolc_Importer"/>
</dbReference>
<dbReference type="Gene3D" id="3.40.50.300">
    <property type="entry name" value="P-loop containing nucleotide triphosphate hydrolases"/>
    <property type="match status" value="1"/>
</dbReference>
<evidence type="ECO:0000313" key="5">
    <source>
        <dbReference type="EMBL" id="KIX13573.1"/>
    </source>
</evidence>
<dbReference type="STRING" id="1429043.X474_10945"/>
<dbReference type="GO" id="GO:0005524">
    <property type="term" value="F:ATP binding"/>
    <property type="evidence" value="ECO:0007669"/>
    <property type="project" value="UniProtKB-KW"/>
</dbReference>
<proteinExistence type="predicted"/>
<evidence type="ECO:0000256" key="1">
    <source>
        <dbReference type="ARBA" id="ARBA00022448"/>
    </source>
</evidence>
<feature type="domain" description="ABC transporter" evidence="4">
    <location>
        <begin position="2"/>
        <end position="231"/>
    </location>
</feature>
<keyword evidence="1" id="KW-0813">Transport</keyword>
<keyword evidence="3 5" id="KW-0067">ATP-binding</keyword>
<dbReference type="Proteomes" id="UP000032233">
    <property type="component" value="Unassembled WGS sequence"/>
</dbReference>
<dbReference type="SUPFAM" id="SSF50331">
    <property type="entry name" value="MOP-like"/>
    <property type="match status" value="1"/>
</dbReference>
<name>A0A0D2HSS7_9BACT</name>
<dbReference type="OrthoDB" id="9809450at2"/>
<dbReference type="PROSITE" id="PS00211">
    <property type="entry name" value="ABC_TRANSPORTER_1"/>
    <property type="match status" value="1"/>
</dbReference>
<keyword evidence="6" id="KW-1185">Reference proteome</keyword>
<accession>A0A0D2HSS7</accession>
<dbReference type="Gene3D" id="2.40.50.100">
    <property type="match status" value="1"/>
</dbReference>
<dbReference type="InterPro" id="IPR003593">
    <property type="entry name" value="AAA+_ATPase"/>
</dbReference>
<dbReference type="InterPro" id="IPR027417">
    <property type="entry name" value="P-loop_NTPase"/>
</dbReference>
<evidence type="ECO:0000256" key="3">
    <source>
        <dbReference type="ARBA" id="ARBA00022840"/>
    </source>
</evidence>
<keyword evidence="2" id="KW-0547">Nucleotide-binding</keyword>
<evidence type="ECO:0000313" key="6">
    <source>
        <dbReference type="Proteomes" id="UP000032233"/>
    </source>
</evidence>
<protein>
    <submittedName>
        <fullName evidence="5">Molybdenum ABC transporter ATP-binding protein</fullName>
    </submittedName>
</protein>
<dbReference type="AlphaFoldDB" id="A0A0D2HSS7"/>
<comment type="caution">
    <text evidence="5">The sequence shown here is derived from an EMBL/GenBank/DDBJ whole genome shotgun (WGS) entry which is preliminary data.</text>
</comment>
<dbReference type="GO" id="GO:0016887">
    <property type="term" value="F:ATP hydrolysis activity"/>
    <property type="evidence" value="ECO:0007669"/>
    <property type="project" value="InterPro"/>
</dbReference>
<dbReference type="InParanoid" id="A0A0D2HSS7"/>